<comment type="caution">
    <text evidence="1">The sequence shown here is derived from an EMBL/GenBank/DDBJ whole genome shotgun (WGS) entry which is preliminary data.</text>
</comment>
<dbReference type="STRING" id="1618545.US53_C0013G0002"/>
<name>A0A0G0H345_9BACT</name>
<accession>A0A0G0H345</accession>
<evidence type="ECO:0000313" key="2">
    <source>
        <dbReference type="Proteomes" id="UP000034591"/>
    </source>
</evidence>
<reference evidence="1 2" key="1">
    <citation type="journal article" date="2015" name="Nature">
        <title>rRNA introns, odd ribosomes, and small enigmatic genomes across a large radiation of phyla.</title>
        <authorList>
            <person name="Brown C.T."/>
            <person name="Hug L.A."/>
            <person name="Thomas B.C."/>
            <person name="Sharon I."/>
            <person name="Castelle C.J."/>
            <person name="Singh A."/>
            <person name="Wilkins M.J."/>
            <person name="Williams K.H."/>
            <person name="Banfield J.F."/>
        </authorList>
    </citation>
    <scope>NUCLEOTIDE SEQUENCE [LARGE SCALE GENOMIC DNA]</scope>
</reference>
<sequence length="97" mass="10931">MALEAKLPQLIVIAKSNDGSGHILFGNFKRFSTCGNGTKIVCSNFSLQTHEVRIPTLYTYTTSVTYGIRGRTDLRVNDLSLFEAEVPDKTCIYRRRN</sequence>
<protein>
    <submittedName>
        <fullName evidence="1">Uncharacterized protein</fullName>
    </submittedName>
</protein>
<dbReference type="AlphaFoldDB" id="A0A0G0H345"/>
<evidence type="ECO:0000313" key="1">
    <source>
        <dbReference type="EMBL" id="KKQ37643.1"/>
    </source>
</evidence>
<organism evidence="1 2">
    <name type="scientific">Candidatus Woesebacteria bacterium GW2011_GWA1_37_7</name>
    <dbReference type="NCBI Taxonomy" id="1618545"/>
    <lineage>
        <taxon>Bacteria</taxon>
        <taxon>Candidatus Woeseibacteriota</taxon>
    </lineage>
</organism>
<gene>
    <name evidence="1" type="ORF">US53_C0013G0002</name>
</gene>
<dbReference type="Proteomes" id="UP000034591">
    <property type="component" value="Unassembled WGS sequence"/>
</dbReference>
<dbReference type="EMBL" id="LBTI01000013">
    <property type="protein sequence ID" value="KKQ37643.1"/>
    <property type="molecule type" value="Genomic_DNA"/>
</dbReference>
<proteinExistence type="predicted"/>